<dbReference type="PROSITE" id="PS51318">
    <property type="entry name" value="TAT"/>
    <property type="match status" value="1"/>
</dbReference>
<dbReference type="Pfam" id="PF07731">
    <property type="entry name" value="Cu-oxidase_2"/>
    <property type="match status" value="1"/>
</dbReference>
<dbReference type="Pfam" id="PF07732">
    <property type="entry name" value="Cu-oxidase_3"/>
    <property type="match status" value="1"/>
</dbReference>
<feature type="binding site" description="type 1 copper site" evidence="12">
    <location>
        <position position="227"/>
    </location>
    <ligand>
        <name>Cu cation</name>
        <dbReference type="ChEBI" id="CHEBI:23378"/>
        <label>1</label>
    </ligand>
</feature>
<dbReference type="CDD" id="cd11024">
    <property type="entry name" value="CuRO_1_2DMCO_NIR_like"/>
    <property type="match status" value="1"/>
</dbReference>
<accession>A0A1H7LMS6</accession>
<feature type="compositionally biased region" description="Low complexity" evidence="13">
    <location>
        <begin position="61"/>
        <end position="73"/>
    </location>
</feature>
<dbReference type="GO" id="GO:0005507">
    <property type="term" value="F:copper ion binding"/>
    <property type="evidence" value="ECO:0007669"/>
    <property type="project" value="InterPro"/>
</dbReference>
<evidence type="ECO:0000259" key="14">
    <source>
        <dbReference type="Pfam" id="PF07731"/>
    </source>
</evidence>
<feature type="binding site" description="type 1 copper site" evidence="12">
    <location>
        <position position="174"/>
    </location>
    <ligand>
        <name>Cu cation</name>
        <dbReference type="ChEBI" id="CHEBI:23378"/>
        <label>1</label>
    </ligand>
</feature>
<dbReference type="Gene3D" id="2.60.40.420">
    <property type="entry name" value="Cupredoxins - blue copper proteins"/>
    <property type="match status" value="2"/>
</dbReference>
<keyword evidence="9" id="KW-0560">Oxidoreductase</keyword>
<evidence type="ECO:0000313" key="16">
    <source>
        <dbReference type="EMBL" id="SEL00206.1"/>
    </source>
</evidence>
<dbReference type="PANTHER" id="PTHR11709:SF394">
    <property type="entry name" value="FI03373P-RELATED"/>
    <property type="match status" value="1"/>
</dbReference>
<dbReference type="InterPro" id="IPR008972">
    <property type="entry name" value="Cupredoxin"/>
</dbReference>
<feature type="region of interest" description="Disordered" evidence="13">
    <location>
        <begin position="1"/>
        <end position="21"/>
    </location>
</feature>
<feature type="binding site" description="type 1 copper site" evidence="12">
    <location>
        <position position="179"/>
    </location>
    <ligand>
        <name>Cu cation</name>
        <dbReference type="ChEBI" id="CHEBI:23378"/>
        <label>1</label>
    </ligand>
</feature>
<evidence type="ECO:0000256" key="12">
    <source>
        <dbReference type="PIRSR" id="PIRSR601287-1"/>
    </source>
</evidence>
<feature type="binding site" description="type 1 copper site" evidence="12">
    <location>
        <position position="357"/>
    </location>
    <ligand>
        <name>Cu cation</name>
        <dbReference type="ChEBI" id="CHEBI:23378"/>
        <label>1</label>
    </ligand>
</feature>
<dbReference type="GO" id="GO:0050421">
    <property type="term" value="F:nitrite reductase (NO-forming) activity"/>
    <property type="evidence" value="ECO:0007669"/>
    <property type="project" value="UniProtKB-EC"/>
</dbReference>
<evidence type="ECO:0000313" key="17">
    <source>
        <dbReference type="Proteomes" id="UP000198677"/>
    </source>
</evidence>
<protein>
    <recommendedName>
        <fullName evidence="6">Copper-containing nitrite reductase</fullName>
        <ecNumber evidence="5">1.7.2.1</ecNumber>
    </recommendedName>
</protein>
<evidence type="ECO:0000256" key="1">
    <source>
        <dbReference type="ARBA" id="ARBA00001960"/>
    </source>
</evidence>
<evidence type="ECO:0000256" key="6">
    <source>
        <dbReference type="ARBA" id="ARBA00017290"/>
    </source>
</evidence>
<keyword evidence="7 12" id="KW-0479">Metal-binding</keyword>
<comment type="similarity">
    <text evidence="3">Belongs to the multicopper oxidase family.</text>
</comment>
<sequence length="374" mass="40812">MKRNIARTTPVASMEGGSVSAPSRRQLLIGGALAGSAGLLLGAGKQQEASASPHHGGHGSGAAEGQAHGTAVAGHGGGESGATFRLGQQVDHAANGFDPTAVLRDFDYGTTSVLPDGRTLREWEVFASDEEIEIAPGVYFPAWTFNSRVPGPALRCREGDRLRVRFTNGSEHPHTMHFHGIHPAEMDGIPGVGRGIIEPGASFTYEFDATPFGVHLYHCHVSPLAEHIARGMYGTFIIDPAQGRPPADEMVMVMHGYNTTFDGEGNQLYAVNGIPFHYMHEPVQVKRGELVRIYLVNILEYDPINSFHVHGNFFDYFPTGTRLEPAEFTDTIVQAQGQRGICEMRFPHPGRYMFHAHKTEFADLGWMGFFEVTE</sequence>
<evidence type="ECO:0000259" key="15">
    <source>
        <dbReference type="Pfam" id="PF07732"/>
    </source>
</evidence>
<evidence type="ECO:0000256" key="3">
    <source>
        <dbReference type="ARBA" id="ARBA00010609"/>
    </source>
</evidence>
<proteinExistence type="inferred from homology"/>
<keyword evidence="8" id="KW-0677">Repeat</keyword>
<comment type="subunit">
    <text evidence="4">Homotrimer.</text>
</comment>
<evidence type="ECO:0000256" key="10">
    <source>
        <dbReference type="ARBA" id="ARBA00023008"/>
    </source>
</evidence>
<evidence type="ECO:0000256" key="5">
    <source>
        <dbReference type="ARBA" id="ARBA00011882"/>
    </source>
</evidence>
<dbReference type="InterPro" id="IPR011706">
    <property type="entry name" value="Cu-oxidase_C"/>
</dbReference>
<evidence type="ECO:0000256" key="8">
    <source>
        <dbReference type="ARBA" id="ARBA00022737"/>
    </source>
</evidence>
<dbReference type="Proteomes" id="UP000198677">
    <property type="component" value="Unassembled WGS sequence"/>
</dbReference>
<dbReference type="RefSeq" id="WP_245815939.1">
    <property type="nucleotide sequence ID" value="NZ_FOAW01000005.1"/>
</dbReference>
<feature type="binding site" description="type 1 copper site" evidence="12">
    <location>
        <position position="219"/>
    </location>
    <ligand>
        <name>Cu cation</name>
        <dbReference type="ChEBI" id="CHEBI:23378"/>
        <label>1</label>
    </ligand>
</feature>
<feature type="binding site" description="type 1 copper site" evidence="12">
    <location>
        <position position="232"/>
    </location>
    <ligand>
        <name>Cu cation</name>
        <dbReference type="ChEBI" id="CHEBI:23378"/>
        <label>1</label>
    </ligand>
</feature>
<evidence type="ECO:0000256" key="7">
    <source>
        <dbReference type="ARBA" id="ARBA00022723"/>
    </source>
</evidence>
<feature type="compositionally biased region" description="Polar residues" evidence="13">
    <location>
        <begin position="1"/>
        <end position="11"/>
    </location>
</feature>
<feature type="region of interest" description="Disordered" evidence="13">
    <location>
        <begin position="44"/>
        <end position="83"/>
    </location>
</feature>
<evidence type="ECO:0000256" key="4">
    <source>
        <dbReference type="ARBA" id="ARBA00011233"/>
    </source>
</evidence>
<dbReference type="AlphaFoldDB" id="A0A1H7LMS6"/>
<reference evidence="17" key="1">
    <citation type="submission" date="2016-10" db="EMBL/GenBank/DDBJ databases">
        <authorList>
            <person name="Varghese N."/>
            <person name="Submissions S."/>
        </authorList>
    </citation>
    <scope>NUCLEOTIDE SEQUENCE [LARGE SCALE GENOMIC DNA]</scope>
    <source>
        <strain evidence="17">DSM 44675</strain>
    </source>
</reference>
<feature type="domain" description="Plastocyanin-like" evidence="14">
    <location>
        <begin position="263"/>
        <end position="373"/>
    </location>
</feature>
<dbReference type="EMBL" id="FOAW01000005">
    <property type="protein sequence ID" value="SEL00206.1"/>
    <property type="molecule type" value="Genomic_DNA"/>
</dbReference>
<dbReference type="InterPro" id="IPR011707">
    <property type="entry name" value="Cu-oxidase-like_N"/>
</dbReference>
<keyword evidence="10 12" id="KW-0186">Copper</keyword>
<comment type="catalytic activity">
    <reaction evidence="11">
        <text>nitric oxide + Fe(III)-[cytochrome c] + H2O = Fe(II)-[cytochrome c] + nitrite + 2 H(+)</text>
        <dbReference type="Rhea" id="RHEA:15233"/>
        <dbReference type="Rhea" id="RHEA-COMP:10350"/>
        <dbReference type="Rhea" id="RHEA-COMP:14399"/>
        <dbReference type="ChEBI" id="CHEBI:15377"/>
        <dbReference type="ChEBI" id="CHEBI:15378"/>
        <dbReference type="ChEBI" id="CHEBI:16301"/>
        <dbReference type="ChEBI" id="CHEBI:16480"/>
        <dbReference type="ChEBI" id="CHEBI:29033"/>
        <dbReference type="ChEBI" id="CHEBI:29034"/>
        <dbReference type="EC" id="1.7.2.1"/>
    </reaction>
</comment>
<evidence type="ECO:0000256" key="9">
    <source>
        <dbReference type="ARBA" id="ARBA00023002"/>
    </source>
</evidence>
<comment type="cofactor">
    <cofactor evidence="2 12">
        <name>Cu(2+)</name>
        <dbReference type="ChEBI" id="CHEBI:29036"/>
    </cofactor>
</comment>
<dbReference type="InterPro" id="IPR006311">
    <property type="entry name" value="TAT_signal"/>
</dbReference>
<evidence type="ECO:0000256" key="13">
    <source>
        <dbReference type="SAM" id="MobiDB-lite"/>
    </source>
</evidence>
<dbReference type="EC" id="1.7.2.1" evidence="5"/>
<name>A0A1H7LMS6_9NOCA</name>
<feature type="binding site" description="type 1 copper site" evidence="12">
    <location>
        <position position="218"/>
    </location>
    <ligand>
        <name>Cu cation</name>
        <dbReference type="ChEBI" id="CHEBI:23378"/>
        <label>1</label>
    </ligand>
</feature>
<dbReference type="InterPro" id="IPR001287">
    <property type="entry name" value="NO2-reductase_Cu"/>
</dbReference>
<evidence type="ECO:0000256" key="2">
    <source>
        <dbReference type="ARBA" id="ARBA00001973"/>
    </source>
</evidence>
<gene>
    <name evidence="16" type="ORF">SAMN05444583_10599</name>
</gene>
<organism evidence="16 17">
    <name type="scientific">Rhodococcus maanshanensis</name>
    <dbReference type="NCBI Taxonomy" id="183556"/>
    <lineage>
        <taxon>Bacteria</taxon>
        <taxon>Bacillati</taxon>
        <taxon>Actinomycetota</taxon>
        <taxon>Actinomycetes</taxon>
        <taxon>Mycobacteriales</taxon>
        <taxon>Nocardiaceae</taxon>
        <taxon>Rhodococcus</taxon>
    </lineage>
</organism>
<comment type="cofactor">
    <cofactor evidence="1 12">
        <name>Cu(+)</name>
        <dbReference type="ChEBI" id="CHEBI:49552"/>
    </cofactor>
</comment>
<dbReference type="PANTHER" id="PTHR11709">
    <property type="entry name" value="MULTI-COPPER OXIDASE"/>
    <property type="match status" value="1"/>
</dbReference>
<dbReference type="PRINTS" id="PR00695">
    <property type="entry name" value="CUNO2RDTASE"/>
</dbReference>
<keyword evidence="17" id="KW-1185">Reference proteome</keyword>
<dbReference type="InterPro" id="IPR045087">
    <property type="entry name" value="Cu-oxidase_fam"/>
</dbReference>
<dbReference type="SUPFAM" id="SSF49503">
    <property type="entry name" value="Cupredoxins"/>
    <property type="match status" value="2"/>
</dbReference>
<evidence type="ECO:0000256" key="11">
    <source>
        <dbReference type="ARBA" id="ARBA00049340"/>
    </source>
</evidence>
<feature type="compositionally biased region" description="Low complexity" evidence="13">
    <location>
        <begin position="44"/>
        <end position="54"/>
    </location>
</feature>
<feature type="domain" description="Plastocyanin-like" evidence="15">
    <location>
        <begin position="133"/>
        <end position="241"/>
    </location>
</feature>